<dbReference type="Pfam" id="PF20432">
    <property type="entry name" value="Xre-like-HTH"/>
    <property type="match status" value="1"/>
</dbReference>
<feature type="domain" description="Antitoxin Xre-like helix-turn-helix" evidence="1">
    <location>
        <begin position="87"/>
        <end position="142"/>
    </location>
</feature>
<dbReference type="KEGG" id="rfo:REIFOR_01356"/>
<sequence>MRCHSYTNWHRAHGCLLQTLLMKEGKCGLIGCAQHRPLLRSWGPILGRLTSDTCGHNVYMCLFQRILDMTHIDLLTPQVAHDAKVQAAWKALPALAERFHFSEAEMRVLMGDMPRATYRKGVALQSTRLNRDQLDRVSYLLGIMKALRLLYVDSLQAYSWIDRANSLPPFNGMTPRQYLLDGSLRHLSDTRRMLDAWRG</sequence>
<evidence type="ECO:0000313" key="2">
    <source>
        <dbReference type="EMBL" id="ATX76502.1"/>
    </source>
</evidence>
<dbReference type="Proteomes" id="UP000229757">
    <property type="component" value="Chromosome"/>
</dbReference>
<keyword evidence="3" id="KW-1185">Reference proteome</keyword>
<organism evidence="2 3">
    <name type="scientific">Reinekea forsetii</name>
    <dbReference type="NCBI Taxonomy" id="1336806"/>
    <lineage>
        <taxon>Bacteria</taxon>
        <taxon>Pseudomonadati</taxon>
        <taxon>Pseudomonadota</taxon>
        <taxon>Gammaproteobacteria</taxon>
        <taxon>Oceanospirillales</taxon>
        <taxon>Saccharospirillaceae</taxon>
        <taxon>Reinekea</taxon>
    </lineage>
</organism>
<evidence type="ECO:0000259" key="1">
    <source>
        <dbReference type="Pfam" id="PF20432"/>
    </source>
</evidence>
<dbReference type="GO" id="GO:0003677">
    <property type="term" value="F:DNA binding"/>
    <property type="evidence" value="ECO:0007669"/>
    <property type="project" value="InterPro"/>
</dbReference>
<accession>A0A2K8KPF4</accession>
<dbReference type="AlphaFoldDB" id="A0A2K8KPF4"/>
<gene>
    <name evidence="2" type="ORF">REIFOR_01356</name>
</gene>
<protein>
    <recommendedName>
        <fullName evidence="1">Antitoxin Xre-like helix-turn-helix domain-containing protein</fullName>
    </recommendedName>
</protein>
<dbReference type="EMBL" id="CP011797">
    <property type="protein sequence ID" value="ATX76502.1"/>
    <property type="molecule type" value="Genomic_DNA"/>
</dbReference>
<name>A0A2K8KPF4_9GAMM</name>
<evidence type="ECO:0000313" key="3">
    <source>
        <dbReference type="Proteomes" id="UP000229757"/>
    </source>
</evidence>
<dbReference type="InterPro" id="IPR046847">
    <property type="entry name" value="Xre-like_HTH"/>
</dbReference>
<reference evidence="2 3" key="1">
    <citation type="journal article" date="2017" name="Environ. Microbiol.">
        <title>Genomic and physiological analyses of 'Reinekea forsetii' reveal a versatile opportunistic lifestyle during spring algae blooms.</title>
        <authorList>
            <person name="Avci B."/>
            <person name="Hahnke R.L."/>
            <person name="Chafee M."/>
            <person name="Fischer T."/>
            <person name="Gruber-Vodicka H."/>
            <person name="Tegetmeyer H.E."/>
            <person name="Harder J."/>
            <person name="Fuchs B.M."/>
            <person name="Amann R.I."/>
            <person name="Teeling H."/>
        </authorList>
    </citation>
    <scope>NUCLEOTIDE SEQUENCE [LARGE SCALE GENOMIC DNA]</scope>
    <source>
        <strain evidence="2 3">Hel1_31_D35</strain>
    </source>
</reference>
<proteinExistence type="predicted"/>